<gene>
    <name evidence="1" type="ORF">B7P43_G00944</name>
</gene>
<dbReference type="Proteomes" id="UP000235965">
    <property type="component" value="Unassembled WGS sequence"/>
</dbReference>
<protein>
    <submittedName>
        <fullName evidence="1">Uncharacterized protein</fullName>
    </submittedName>
</protein>
<feature type="non-terminal residue" evidence="1">
    <location>
        <position position="1"/>
    </location>
</feature>
<dbReference type="AlphaFoldDB" id="A0A2J7PGE4"/>
<reference evidence="1 2" key="1">
    <citation type="submission" date="2017-12" db="EMBL/GenBank/DDBJ databases">
        <title>Hemimetabolous genomes reveal molecular basis of termite eusociality.</title>
        <authorList>
            <person name="Harrison M.C."/>
            <person name="Jongepier E."/>
            <person name="Robertson H.M."/>
            <person name="Arning N."/>
            <person name="Bitard-Feildel T."/>
            <person name="Chao H."/>
            <person name="Childers C.P."/>
            <person name="Dinh H."/>
            <person name="Doddapaneni H."/>
            <person name="Dugan S."/>
            <person name="Gowin J."/>
            <person name="Greiner C."/>
            <person name="Han Y."/>
            <person name="Hu H."/>
            <person name="Hughes D.S.T."/>
            <person name="Huylmans A.-K."/>
            <person name="Kemena C."/>
            <person name="Kremer L.P.M."/>
            <person name="Lee S.L."/>
            <person name="Lopez-Ezquerra A."/>
            <person name="Mallet L."/>
            <person name="Monroy-Kuhn J.M."/>
            <person name="Moser A."/>
            <person name="Murali S.C."/>
            <person name="Muzny D.M."/>
            <person name="Otani S."/>
            <person name="Piulachs M.-D."/>
            <person name="Poelchau M."/>
            <person name="Qu J."/>
            <person name="Schaub F."/>
            <person name="Wada-Katsumata A."/>
            <person name="Worley K.C."/>
            <person name="Xie Q."/>
            <person name="Ylla G."/>
            <person name="Poulsen M."/>
            <person name="Gibbs R.A."/>
            <person name="Schal C."/>
            <person name="Richards S."/>
            <person name="Belles X."/>
            <person name="Korb J."/>
            <person name="Bornberg-Bauer E."/>
        </authorList>
    </citation>
    <scope>NUCLEOTIDE SEQUENCE [LARGE SCALE GENOMIC DNA]</scope>
    <source>
        <tissue evidence="1">Whole body</tissue>
    </source>
</reference>
<name>A0A2J7PGE4_9NEOP</name>
<proteinExistence type="predicted"/>
<organism evidence="1 2">
    <name type="scientific">Cryptotermes secundus</name>
    <dbReference type="NCBI Taxonomy" id="105785"/>
    <lineage>
        <taxon>Eukaryota</taxon>
        <taxon>Metazoa</taxon>
        <taxon>Ecdysozoa</taxon>
        <taxon>Arthropoda</taxon>
        <taxon>Hexapoda</taxon>
        <taxon>Insecta</taxon>
        <taxon>Pterygota</taxon>
        <taxon>Neoptera</taxon>
        <taxon>Polyneoptera</taxon>
        <taxon>Dictyoptera</taxon>
        <taxon>Blattodea</taxon>
        <taxon>Blattoidea</taxon>
        <taxon>Termitoidae</taxon>
        <taxon>Kalotermitidae</taxon>
        <taxon>Cryptotermitinae</taxon>
        <taxon>Cryptotermes</taxon>
    </lineage>
</organism>
<evidence type="ECO:0000313" key="2">
    <source>
        <dbReference type="Proteomes" id="UP000235965"/>
    </source>
</evidence>
<evidence type="ECO:0000313" key="1">
    <source>
        <dbReference type="EMBL" id="PNF15401.1"/>
    </source>
</evidence>
<accession>A0A2J7PGE4</accession>
<dbReference type="EMBL" id="NEVH01025635">
    <property type="protein sequence ID" value="PNF15401.1"/>
    <property type="molecule type" value="Genomic_DNA"/>
</dbReference>
<sequence length="66" mass="6927">SRDSSVCIATGYGMDDRVVGIRVPVGGALSPGVKRPGCEADCSPPTSSKVKKMWIYTSTSLYAFVA</sequence>
<keyword evidence="2" id="KW-1185">Reference proteome</keyword>
<comment type="caution">
    <text evidence="1">The sequence shown here is derived from an EMBL/GenBank/DDBJ whole genome shotgun (WGS) entry which is preliminary data.</text>
</comment>
<dbReference type="InParanoid" id="A0A2J7PGE4"/>